<accession>A0A8B8A8G5</accession>
<dbReference type="InterPro" id="IPR027806">
    <property type="entry name" value="HARBI1_dom"/>
</dbReference>
<dbReference type="GO" id="GO:0046872">
    <property type="term" value="F:metal ion binding"/>
    <property type="evidence" value="ECO:0007669"/>
    <property type="project" value="UniProtKB-KW"/>
</dbReference>
<feature type="region of interest" description="Disordered" evidence="8">
    <location>
        <begin position="298"/>
        <end position="334"/>
    </location>
</feature>
<evidence type="ECO:0000256" key="2">
    <source>
        <dbReference type="ARBA" id="ARBA00004123"/>
    </source>
</evidence>
<evidence type="ECO:0000313" key="11">
    <source>
        <dbReference type="RefSeq" id="XP_022286149.1"/>
    </source>
</evidence>
<dbReference type="InterPro" id="IPR045249">
    <property type="entry name" value="HARBI1-like"/>
</dbReference>
<dbReference type="RefSeq" id="XP_022291931.1">
    <property type="nucleotide sequence ID" value="XM_022436223.1"/>
</dbReference>
<evidence type="ECO:0000256" key="8">
    <source>
        <dbReference type="SAM" id="MobiDB-lite"/>
    </source>
</evidence>
<comment type="subcellular location">
    <subcellularLocation>
        <location evidence="2">Nucleus</location>
    </subcellularLocation>
</comment>
<feature type="compositionally biased region" description="Acidic residues" evidence="8">
    <location>
        <begin position="304"/>
        <end position="318"/>
    </location>
</feature>
<dbReference type="GO" id="GO:0005634">
    <property type="term" value="C:nucleus"/>
    <property type="evidence" value="ECO:0007669"/>
    <property type="project" value="UniProtKB-SubCell"/>
</dbReference>
<evidence type="ECO:0000256" key="3">
    <source>
        <dbReference type="ARBA" id="ARBA00006958"/>
    </source>
</evidence>
<dbReference type="PANTHER" id="PTHR22930:SF286">
    <property type="entry name" value="NUCLEASE HARBI1"/>
    <property type="match status" value="1"/>
</dbReference>
<comment type="cofactor">
    <cofactor evidence="1">
        <name>a divalent metal cation</name>
        <dbReference type="ChEBI" id="CHEBI:60240"/>
    </cofactor>
</comment>
<dbReference type="KEGG" id="cvn:111099082"/>
<dbReference type="AlphaFoldDB" id="A0A8B8A8G5"/>
<proteinExistence type="inferred from homology"/>
<feature type="domain" description="DDE Tnp4" evidence="9">
    <location>
        <begin position="142"/>
        <end position="292"/>
    </location>
</feature>
<keyword evidence="7" id="KW-0539">Nucleus</keyword>
<evidence type="ECO:0000256" key="1">
    <source>
        <dbReference type="ARBA" id="ARBA00001968"/>
    </source>
</evidence>
<gene>
    <name evidence="11" type="primary">LOC111099082</name>
    <name evidence="12" type="synonym">LOC111103163</name>
</gene>
<evidence type="ECO:0000313" key="10">
    <source>
        <dbReference type="Proteomes" id="UP000694844"/>
    </source>
</evidence>
<reference evidence="11 12" key="1">
    <citation type="submission" date="2025-04" db="UniProtKB">
        <authorList>
            <consortium name="RefSeq"/>
        </authorList>
    </citation>
    <scope>IDENTIFICATION</scope>
    <source>
        <tissue evidence="11 12">Whole sample</tissue>
    </source>
</reference>
<evidence type="ECO:0000256" key="5">
    <source>
        <dbReference type="ARBA" id="ARBA00022723"/>
    </source>
</evidence>
<keyword evidence="6" id="KW-0378">Hydrolase</keyword>
<keyword evidence="5" id="KW-0479">Metal-binding</keyword>
<keyword evidence="4" id="KW-0540">Nuclease</keyword>
<evidence type="ECO:0000259" key="9">
    <source>
        <dbReference type="Pfam" id="PF13359"/>
    </source>
</evidence>
<dbReference type="Pfam" id="PF13359">
    <property type="entry name" value="DDE_Tnp_4"/>
    <property type="match status" value="1"/>
</dbReference>
<protein>
    <submittedName>
        <fullName evidence="11 12">Nuclease HARBI1</fullName>
    </submittedName>
</protein>
<dbReference type="OrthoDB" id="418573at2759"/>
<evidence type="ECO:0000256" key="4">
    <source>
        <dbReference type="ARBA" id="ARBA00022722"/>
    </source>
</evidence>
<dbReference type="Proteomes" id="UP000694844">
    <property type="component" value="Chromosome 5"/>
</dbReference>
<comment type="similarity">
    <text evidence="3">Belongs to the HARBI1 family.</text>
</comment>
<dbReference type="Proteomes" id="UP000694844">
    <property type="component" value="Chromosome 1"/>
</dbReference>
<evidence type="ECO:0000256" key="7">
    <source>
        <dbReference type="ARBA" id="ARBA00023242"/>
    </source>
</evidence>
<evidence type="ECO:0000313" key="12">
    <source>
        <dbReference type="RefSeq" id="XP_022291931.1"/>
    </source>
</evidence>
<dbReference type="RefSeq" id="XP_022286149.1">
    <property type="nucleotide sequence ID" value="XM_022430441.1"/>
</dbReference>
<evidence type="ECO:0000256" key="6">
    <source>
        <dbReference type="ARBA" id="ARBA00022801"/>
    </source>
</evidence>
<organism evidence="10 11">
    <name type="scientific">Crassostrea virginica</name>
    <name type="common">Eastern oyster</name>
    <dbReference type="NCBI Taxonomy" id="6565"/>
    <lineage>
        <taxon>Eukaryota</taxon>
        <taxon>Metazoa</taxon>
        <taxon>Spiralia</taxon>
        <taxon>Lophotrochozoa</taxon>
        <taxon>Mollusca</taxon>
        <taxon>Bivalvia</taxon>
        <taxon>Autobranchia</taxon>
        <taxon>Pteriomorphia</taxon>
        <taxon>Ostreida</taxon>
        <taxon>Ostreoidea</taxon>
        <taxon>Ostreidae</taxon>
        <taxon>Crassostrea</taxon>
    </lineage>
</organism>
<dbReference type="GO" id="GO:0004518">
    <property type="term" value="F:nuclease activity"/>
    <property type="evidence" value="ECO:0007669"/>
    <property type="project" value="UniProtKB-KW"/>
</dbReference>
<dbReference type="KEGG" id="cvn:111103163"/>
<dbReference type="GeneID" id="111099082"/>
<dbReference type="PANTHER" id="PTHR22930">
    <property type="match status" value="1"/>
</dbReference>
<name>A0A8B8A8G5_CRAVI</name>
<keyword evidence="10" id="KW-1185">Reference proteome</keyword>
<dbReference type="GO" id="GO:0016787">
    <property type="term" value="F:hydrolase activity"/>
    <property type="evidence" value="ECO:0007669"/>
    <property type="project" value="UniProtKB-KW"/>
</dbReference>
<sequence length="346" mass="39219">MKIKMAVQRRNFRERKDCLGEYSNAELIRRFRLDLNGINFVEGLIRHDIQAGSLRNHALTSTQKLLLTLRYLATGKMQLCNGDDMGVSQSSVSRAIACTLESLSSDRMVQRFIKFPMQANQIRDNQEKFFQIAGFPGIVGAIDGTHIQIIAPNVNENEFVNRHHYHSINVQVVFDASYKIIDVVAKWPGSTHDSRILRESGLHVLFENNHIQGHTHLLGDSGYPSRRWLLTPFLRPQPGPQTNYNRAHKRTRSIVERGIGQLKRRFHVLHGEVRLSPQKTCQAIIACAVLHNICKDRQIPNPDGDPESDNEDDNDGDDFPNLPQAPAAQGNNGGTLYRQQFATTHF</sequence>